<reference evidence="5 6" key="1">
    <citation type="submission" date="2018-10" db="EMBL/GenBank/DDBJ databases">
        <title>An outbreak of IMP-63 producing strain in France.</title>
        <authorList>
            <person name="Bour M."/>
            <person name="Liapis E."/>
            <person name="Plesiat P."/>
        </authorList>
    </citation>
    <scope>NUCLEOTIDE SEQUENCE [LARGE SCALE GENOMIC DNA]</scope>
    <source>
        <strain evidence="5 6">12917</strain>
    </source>
</reference>
<dbReference type="Pfam" id="PF00497">
    <property type="entry name" value="SBP_bac_3"/>
    <property type="match status" value="1"/>
</dbReference>
<evidence type="ECO:0000256" key="2">
    <source>
        <dbReference type="ARBA" id="ARBA00022729"/>
    </source>
</evidence>
<gene>
    <name evidence="5" type="ORF">EFK07_13070</name>
</gene>
<name>A0A3M8T5N7_PSEPU</name>
<comment type="similarity">
    <text evidence="1">Belongs to the bacterial solute-binding protein 3 family.</text>
</comment>
<feature type="signal peptide" evidence="3">
    <location>
        <begin position="1"/>
        <end position="17"/>
    </location>
</feature>
<comment type="caution">
    <text evidence="5">The sequence shown here is derived from an EMBL/GenBank/DDBJ whole genome shotgun (WGS) entry which is preliminary data.</text>
</comment>
<accession>A0A3M8T5N7</accession>
<feature type="domain" description="Solute-binding protein family 3/N-terminal" evidence="4">
    <location>
        <begin position="31"/>
        <end position="254"/>
    </location>
</feature>
<sequence length="269" mass="29148">MLGAALILFGSASPAFAETETSLARVERTKTLRVGTVNGAIPYFNKNLVTGEWSGFGPDFAKNLADEMGVKVQYVETTWGNAVLDLQANKIDVMFGMAATPARREMVNFSNPIFQNTYTMVCKKGYPEKTWEQFNAPDAKISVDVGSSMDNFVTSMLPKASISRLESTSAATMALQSGRVDCQVLVVLLAQPLLKKVPDIGTIQVPEPVLAAPVTIGMQKETDTGFTDVVNRWLAKEQKSGDVRQVVLANMQKLAGVAPESFPASVKFE</sequence>
<evidence type="ECO:0000259" key="4">
    <source>
        <dbReference type="SMART" id="SM00062"/>
    </source>
</evidence>
<dbReference type="EMBL" id="RJAI01000028">
    <property type="protein sequence ID" value="RNF88819.1"/>
    <property type="molecule type" value="Genomic_DNA"/>
</dbReference>
<dbReference type="SMART" id="SM00062">
    <property type="entry name" value="PBPb"/>
    <property type="match status" value="1"/>
</dbReference>
<dbReference type="PANTHER" id="PTHR35936">
    <property type="entry name" value="MEMBRANE-BOUND LYTIC MUREIN TRANSGLYCOSYLASE F"/>
    <property type="match status" value="1"/>
</dbReference>
<evidence type="ECO:0000313" key="5">
    <source>
        <dbReference type="EMBL" id="RNF88819.1"/>
    </source>
</evidence>
<dbReference type="Gene3D" id="3.40.190.10">
    <property type="entry name" value="Periplasmic binding protein-like II"/>
    <property type="match status" value="2"/>
</dbReference>
<dbReference type="AlphaFoldDB" id="A0A3M8T5N7"/>
<evidence type="ECO:0000256" key="3">
    <source>
        <dbReference type="SAM" id="SignalP"/>
    </source>
</evidence>
<feature type="chain" id="PRO_5017940035" evidence="3">
    <location>
        <begin position="18"/>
        <end position="269"/>
    </location>
</feature>
<dbReference type="InterPro" id="IPR001638">
    <property type="entry name" value="Solute-binding_3/MltF_N"/>
</dbReference>
<protein>
    <submittedName>
        <fullName evidence="5">ABC transporter substrate-binding protein</fullName>
    </submittedName>
</protein>
<evidence type="ECO:0000313" key="6">
    <source>
        <dbReference type="Proteomes" id="UP000278162"/>
    </source>
</evidence>
<keyword evidence="2 3" id="KW-0732">Signal</keyword>
<organism evidence="5 6">
    <name type="scientific">Pseudomonas putida</name>
    <name type="common">Arthrobacter siderocapsulatus</name>
    <dbReference type="NCBI Taxonomy" id="303"/>
    <lineage>
        <taxon>Bacteria</taxon>
        <taxon>Pseudomonadati</taxon>
        <taxon>Pseudomonadota</taxon>
        <taxon>Gammaproteobacteria</taxon>
        <taxon>Pseudomonadales</taxon>
        <taxon>Pseudomonadaceae</taxon>
        <taxon>Pseudomonas</taxon>
    </lineage>
</organism>
<evidence type="ECO:0000256" key="1">
    <source>
        <dbReference type="ARBA" id="ARBA00010333"/>
    </source>
</evidence>
<dbReference type="PANTHER" id="PTHR35936:SF17">
    <property type="entry name" value="ARGININE-BINDING EXTRACELLULAR PROTEIN ARTP"/>
    <property type="match status" value="1"/>
</dbReference>
<proteinExistence type="inferred from homology"/>
<dbReference type="Proteomes" id="UP000278162">
    <property type="component" value="Unassembled WGS sequence"/>
</dbReference>
<dbReference type="SUPFAM" id="SSF53850">
    <property type="entry name" value="Periplasmic binding protein-like II"/>
    <property type="match status" value="1"/>
</dbReference>